<dbReference type="CDD" id="cd05379">
    <property type="entry name" value="CAP_bacterial"/>
    <property type="match status" value="1"/>
</dbReference>
<evidence type="ECO:0000313" key="4">
    <source>
        <dbReference type="Proteomes" id="UP000618460"/>
    </source>
</evidence>
<accession>A0A917WYL7</accession>
<dbReference type="Proteomes" id="UP000618460">
    <property type="component" value="Unassembled WGS sequence"/>
</dbReference>
<dbReference type="InterPro" id="IPR035940">
    <property type="entry name" value="CAP_sf"/>
</dbReference>
<proteinExistence type="predicted"/>
<reference evidence="3" key="1">
    <citation type="journal article" date="2014" name="Int. J. Syst. Evol. Microbiol.">
        <title>Complete genome sequence of Corynebacterium casei LMG S-19264T (=DSM 44701T), isolated from a smear-ripened cheese.</title>
        <authorList>
            <consortium name="US DOE Joint Genome Institute (JGI-PGF)"/>
            <person name="Walter F."/>
            <person name="Albersmeier A."/>
            <person name="Kalinowski J."/>
            <person name="Ruckert C."/>
        </authorList>
    </citation>
    <scope>NUCLEOTIDE SEQUENCE</scope>
    <source>
        <strain evidence="3">CGMCC 1.6333</strain>
    </source>
</reference>
<evidence type="ECO:0000256" key="1">
    <source>
        <dbReference type="SAM" id="MobiDB-lite"/>
    </source>
</evidence>
<protein>
    <recommendedName>
        <fullName evidence="2">SCP domain-containing protein</fullName>
    </recommendedName>
</protein>
<feature type="compositionally biased region" description="Basic and acidic residues" evidence="1">
    <location>
        <begin position="99"/>
        <end position="117"/>
    </location>
</feature>
<dbReference type="PANTHER" id="PTHR31157">
    <property type="entry name" value="SCP DOMAIN-CONTAINING PROTEIN"/>
    <property type="match status" value="1"/>
</dbReference>
<dbReference type="InterPro" id="IPR014258">
    <property type="entry name" value="CAP_domain_YkwD-like"/>
</dbReference>
<dbReference type="PANTHER" id="PTHR31157:SF1">
    <property type="entry name" value="SCP DOMAIN-CONTAINING PROTEIN"/>
    <property type="match status" value="1"/>
</dbReference>
<dbReference type="OrthoDB" id="9783944at2"/>
<reference evidence="3" key="2">
    <citation type="submission" date="2020-09" db="EMBL/GenBank/DDBJ databases">
        <authorList>
            <person name="Sun Q."/>
            <person name="Zhou Y."/>
        </authorList>
    </citation>
    <scope>NUCLEOTIDE SEQUENCE</scope>
    <source>
        <strain evidence="3">CGMCC 1.6333</strain>
    </source>
</reference>
<feature type="compositionally biased region" description="Low complexity" evidence="1">
    <location>
        <begin position="148"/>
        <end position="157"/>
    </location>
</feature>
<feature type="region of interest" description="Disordered" evidence="1">
    <location>
        <begin position="99"/>
        <end position="161"/>
    </location>
</feature>
<dbReference type="InterPro" id="IPR014044">
    <property type="entry name" value="CAP_dom"/>
</dbReference>
<keyword evidence="4" id="KW-1185">Reference proteome</keyword>
<evidence type="ECO:0000259" key="2">
    <source>
        <dbReference type="Pfam" id="PF00188"/>
    </source>
</evidence>
<dbReference type="SUPFAM" id="SSF55797">
    <property type="entry name" value="PR-1-like"/>
    <property type="match status" value="1"/>
</dbReference>
<dbReference type="NCBIfam" id="TIGR02909">
    <property type="entry name" value="spore_YkwD"/>
    <property type="match status" value="1"/>
</dbReference>
<dbReference type="Gene3D" id="3.40.33.10">
    <property type="entry name" value="CAP"/>
    <property type="match status" value="1"/>
</dbReference>
<name>A0A917WYL7_9BACI</name>
<feature type="compositionally biased region" description="Basic and acidic residues" evidence="1">
    <location>
        <begin position="125"/>
        <end position="144"/>
    </location>
</feature>
<sequence length="286" mass="33317">MKKKAYIVFAISILIASVLFVSGLLGQDTKEAANTYENHSPKHVDIKDITIDAENIVRFVEVREEEERLLEEQEQLRLEEERLEKERIKKEEELRLEEVRRKEQEQDRIEEEKRAEQEQSEIDEADKREDEKQSNQSDDNKVAEEESNQTTEENQAEINYQGISSFERDVVTYTNAERVKHGLPELKIDSKLSEVAWYKSKDMEVNSYFSHTSPRYGSPFEMMKDFGVSYTAAGENIAMGYPDAKSVVNGWMNSEGHRKNILNENYTHIGVGFVQNGHYATQMFMR</sequence>
<dbReference type="Pfam" id="PF00188">
    <property type="entry name" value="CAP"/>
    <property type="match status" value="1"/>
</dbReference>
<evidence type="ECO:0000313" key="3">
    <source>
        <dbReference type="EMBL" id="GGM42029.1"/>
    </source>
</evidence>
<feature type="domain" description="SCP" evidence="2">
    <location>
        <begin position="172"/>
        <end position="279"/>
    </location>
</feature>
<gene>
    <name evidence="3" type="ORF">GCM10011351_30130</name>
</gene>
<dbReference type="AlphaFoldDB" id="A0A917WYL7"/>
<dbReference type="EMBL" id="BMLG01000028">
    <property type="protein sequence ID" value="GGM42029.1"/>
    <property type="molecule type" value="Genomic_DNA"/>
</dbReference>
<dbReference type="RefSeq" id="WP_117157047.1">
    <property type="nucleotide sequence ID" value="NZ_BMLG01000028.1"/>
</dbReference>
<organism evidence="3 4">
    <name type="scientific">Paraliobacillus quinghaiensis</name>
    <dbReference type="NCBI Taxonomy" id="470815"/>
    <lineage>
        <taxon>Bacteria</taxon>
        <taxon>Bacillati</taxon>
        <taxon>Bacillota</taxon>
        <taxon>Bacilli</taxon>
        <taxon>Bacillales</taxon>
        <taxon>Bacillaceae</taxon>
        <taxon>Paraliobacillus</taxon>
    </lineage>
</organism>
<comment type="caution">
    <text evidence="3">The sequence shown here is derived from an EMBL/GenBank/DDBJ whole genome shotgun (WGS) entry which is preliminary data.</text>
</comment>